<reference evidence="1 2" key="1">
    <citation type="submission" date="2021-06" db="EMBL/GenBank/DDBJ databases">
        <title>Caerostris extrusa draft genome.</title>
        <authorList>
            <person name="Kono N."/>
            <person name="Arakawa K."/>
        </authorList>
    </citation>
    <scope>NUCLEOTIDE SEQUENCE [LARGE SCALE GENOMIC DNA]</scope>
</reference>
<dbReference type="AlphaFoldDB" id="A0AAV4Y0V6"/>
<protein>
    <submittedName>
        <fullName evidence="1">Uncharacterized protein</fullName>
    </submittedName>
</protein>
<comment type="caution">
    <text evidence="1">The sequence shown here is derived from an EMBL/GenBank/DDBJ whole genome shotgun (WGS) entry which is preliminary data.</text>
</comment>
<organism evidence="1 2">
    <name type="scientific">Caerostris extrusa</name>
    <name type="common">Bark spider</name>
    <name type="synonym">Caerostris bankana</name>
    <dbReference type="NCBI Taxonomy" id="172846"/>
    <lineage>
        <taxon>Eukaryota</taxon>
        <taxon>Metazoa</taxon>
        <taxon>Ecdysozoa</taxon>
        <taxon>Arthropoda</taxon>
        <taxon>Chelicerata</taxon>
        <taxon>Arachnida</taxon>
        <taxon>Araneae</taxon>
        <taxon>Araneomorphae</taxon>
        <taxon>Entelegynae</taxon>
        <taxon>Araneoidea</taxon>
        <taxon>Araneidae</taxon>
        <taxon>Caerostris</taxon>
    </lineage>
</organism>
<dbReference type="EMBL" id="BPLR01001068">
    <property type="protein sequence ID" value="GIY99600.1"/>
    <property type="molecule type" value="Genomic_DNA"/>
</dbReference>
<proteinExistence type="predicted"/>
<dbReference type="Proteomes" id="UP001054945">
    <property type="component" value="Unassembled WGS sequence"/>
</dbReference>
<accession>A0AAV4Y0V6</accession>
<sequence>MNRNHHTRQKEKERKVKEIALRINLPRRKRSIDIDHLSKEQKQKEEMRLKCPVRFIKQRNGFHPPRESISCIRMGAIECHNNRKVSENAFQILIVTLMLMQGLFKS</sequence>
<evidence type="ECO:0000313" key="1">
    <source>
        <dbReference type="EMBL" id="GIY99600.1"/>
    </source>
</evidence>
<evidence type="ECO:0000313" key="2">
    <source>
        <dbReference type="Proteomes" id="UP001054945"/>
    </source>
</evidence>
<name>A0AAV4Y0V6_CAEEX</name>
<gene>
    <name evidence="1" type="ORF">CEXT_400201</name>
</gene>
<keyword evidence="2" id="KW-1185">Reference proteome</keyword>